<reference evidence="11 12" key="1">
    <citation type="journal article" date="2009" name="Nat. Biotechnol.">
        <title>Genome sequence of the recombinant protein production host Pichia pastoris.</title>
        <authorList>
            <person name="De Schutter K."/>
            <person name="Lin Y.C."/>
            <person name="Tiels P."/>
            <person name="Van Hecke A."/>
            <person name="Glinka S."/>
            <person name="Weber-Lehmann J."/>
            <person name="Rouze P."/>
            <person name="Van de Peer Y."/>
            <person name="Callewaert N."/>
        </authorList>
    </citation>
    <scope>NUCLEOTIDE SEQUENCE [LARGE SCALE GENOMIC DNA]</scope>
    <source>
        <strain evidence="12">GS115 / ATCC 20864</strain>
    </source>
</reference>
<comment type="function">
    <text evidence="7">Adds a myristoyl group to the N-terminal glycine residue of certain cellular proteins.</text>
</comment>
<evidence type="ECO:0000259" key="9">
    <source>
        <dbReference type="Pfam" id="PF01233"/>
    </source>
</evidence>
<dbReference type="PANTHER" id="PTHR11377:SF5">
    <property type="entry name" value="GLYCYLPEPTIDE N-TETRADECANOYLTRANSFERASE"/>
    <property type="match status" value="1"/>
</dbReference>
<dbReference type="Pfam" id="PF01233">
    <property type="entry name" value="NMT"/>
    <property type="match status" value="1"/>
</dbReference>
<accession>C4R6A2</accession>
<dbReference type="InterPro" id="IPR000903">
    <property type="entry name" value="NMT"/>
</dbReference>
<feature type="domain" description="Glycylpeptide N-tetradecanoyltransferase N-terminal" evidence="9">
    <location>
        <begin position="59"/>
        <end position="218"/>
    </location>
</feature>
<proteinExistence type="inferred from homology"/>
<protein>
    <recommendedName>
        <fullName evidence="4 7">Glycylpeptide N-tetradecanoyltransferase</fullName>
        <ecNumber evidence="3 7">2.3.1.97</ecNumber>
    </recommendedName>
</protein>
<evidence type="ECO:0000256" key="4">
    <source>
        <dbReference type="ARBA" id="ARBA00022240"/>
    </source>
</evidence>
<dbReference type="PIRSF" id="PIRSF015892">
    <property type="entry name" value="N-myristl_transf"/>
    <property type="match status" value="1"/>
</dbReference>
<dbReference type="OrthoDB" id="60315at2759"/>
<dbReference type="FunCoup" id="C4R6A2">
    <property type="interactions" value="968"/>
</dbReference>
<dbReference type="InterPro" id="IPR022677">
    <property type="entry name" value="NMT_C"/>
</dbReference>
<evidence type="ECO:0000256" key="5">
    <source>
        <dbReference type="ARBA" id="ARBA00022679"/>
    </source>
</evidence>
<dbReference type="InterPro" id="IPR016181">
    <property type="entry name" value="Acyl_CoA_acyltransferase"/>
</dbReference>
<dbReference type="PROSITE" id="PS00976">
    <property type="entry name" value="NMT_2"/>
    <property type="match status" value="1"/>
</dbReference>
<evidence type="ECO:0000256" key="7">
    <source>
        <dbReference type="RuleBase" id="RU000586"/>
    </source>
</evidence>
<dbReference type="OMA" id="GWKRDWH"/>
<dbReference type="GeneID" id="8199685"/>
<evidence type="ECO:0000256" key="6">
    <source>
        <dbReference type="ARBA" id="ARBA00023315"/>
    </source>
</evidence>
<dbReference type="HOGENOM" id="CLU_022882_2_0_1"/>
<dbReference type="Gene3D" id="3.40.630.30">
    <property type="match status" value="2"/>
</dbReference>
<evidence type="ECO:0000313" key="11">
    <source>
        <dbReference type="EMBL" id="CAY71088.1"/>
    </source>
</evidence>
<dbReference type="FunFam" id="3.40.630.30:FF:000042">
    <property type="entry name" value="Glycylpeptide N-tetradecanoyltransferase"/>
    <property type="match status" value="1"/>
</dbReference>
<organism evidence="11 12">
    <name type="scientific">Komagataella phaffii (strain GS115 / ATCC 20864)</name>
    <name type="common">Yeast</name>
    <name type="synonym">Pichia pastoris</name>
    <dbReference type="NCBI Taxonomy" id="644223"/>
    <lineage>
        <taxon>Eukaryota</taxon>
        <taxon>Fungi</taxon>
        <taxon>Dikarya</taxon>
        <taxon>Ascomycota</taxon>
        <taxon>Saccharomycotina</taxon>
        <taxon>Pichiomycetes</taxon>
        <taxon>Pichiales</taxon>
        <taxon>Pichiaceae</taxon>
        <taxon>Komagataella</taxon>
    </lineage>
</organism>
<dbReference type="Pfam" id="PF02799">
    <property type="entry name" value="NMT_C"/>
    <property type="match status" value="1"/>
</dbReference>
<dbReference type="STRING" id="644223.C4R6A2"/>
<comment type="subunit">
    <text evidence="2">Monomer.</text>
</comment>
<dbReference type="PANTHER" id="PTHR11377">
    <property type="entry name" value="N-MYRISTOYL TRANSFERASE"/>
    <property type="match status" value="1"/>
</dbReference>
<evidence type="ECO:0000256" key="2">
    <source>
        <dbReference type="ARBA" id="ARBA00011245"/>
    </source>
</evidence>
<keyword evidence="6 7" id="KW-0012">Acyltransferase</keyword>
<sequence length="460" mass="52908">MSDDKKQSLQKLQQLLQSLQVGQQVNETSSLPPKRKDEYKFWRTQPVASFEEKIQSEGPIEERKTPADIPDSPIPLLSSFEWVIVDMEDDHQADQLYELLCNHYVEDKDSSLRFQYSQRFLKWALKSPRWKKDWHVGVRVKESGKLVAFISAIPVNLSVREKKIESVEINFLCVHKQLRSKRLAPILIKEITRRVNKCDIWHALYSGGGVIPTPVSTCRYTHRPLNFGKLYECGFSGLPHNTTKEQMISRYTIGSSTKLPGLRPLESKDLGKVKVLFDTFQSKYELYQNFTTEELEHWLLGDKEQQNLQNQNEKVIQSFVVENDSGEITDFVSFYILPFGVLQGNVHKTVNVAYLFYYATTAGLKKLSDDAEATKVLKHRLIELVGDVLVLAKRLEIDVLNALTSQDNTLFLQDLKFGLGDGYLHFYLFNYRAFPIDGGIDKETGKFDEVRRSKVGVVML</sequence>
<dbReference type="EC" id="2.3.1.97" evidence="3 7"/>
<evidence type="ECO:0000256" key="3">
    <source>
        <dbReference type="ARBA" id="ARBA00012923"/>
    </source>
</evidence>
<dbReference type="AlphaFoldDB" id="C4R6A2"/>
<keyword evidence="12" id="KW-1185">Reference proteome</keyword>
<evidence type="ECO:0000256" key="8">
    <source>
        <dbReference type="RuleBase" id="RU004178"/>
    </source>
</evidence>
<dbReference type="eggNOG" id="KOG2779">
    <property type="taxonomic scope" value="Eukaryota"/>
</dbReference>
<dbReference type="SMR" id="C4R6A2"/>
<dbReference type="Proteomes" id="UP000000314">
    <property type="component" value="Chromosome 3"/>
</dbReference>
<dbReference type="GO" id="GO:0004379">
    <property type="term" value="F:glycylpeptide N-tetradecanoyltransferase activity"/>
    <property type="evidence" value="ECO:0007669"/>
    <property type="project" value="UniProtKB-EC"/>
</dbReference>
<evidence type="ECO:0000256" key="1">
    <source>
        <dbReference type="ARBA" id="ARBA00009469"/>
    </source>
</evidence>
<dbReference type="InterPro" id="IPR022676">
    <property type="entry name" value="NMT_N"/>
</dbReference>
<dbReference type="InParanoid" id="C4R6A2"/>
<dbReference type="GO" id="GO:0005829">
    <property type="term" value="C:cytosol"/>
    <property type="evidence" value="ECO:0007669"/>
    <property type="project" value="EnsemblFungi"/>
</dbReference>
<evidence type="ECO:0000313" key="12">
    <source>
        <dbReference type="Proteomes" id="UP000000314"/>
    </source>
</evidence>
<comment type="catalytic activity">
    <reaction evidence="7">
        <text>N-terminal glycyl-[protein] + tetradecanoyl-CoA = N-tetradecanoylglycyl-[protein] + CoA + H(+)</text>
        <dbReference type="Rhea" id="RHEA:15521"/>
        <dbReference type="Rhea" id="RHEA-COMP:12666"/>
        <dbReference type="Rhea" id="RHEA-COMP:12667"/>
        <dbReference type="ChEBI" id="CHEBI:15378"/>
        <dbReference type="ChEBI" id="CHEBI:57287"/>
        <dbReference type="ChEBI" id="CHEBI:57385"/>
        <dbReference type="ChEBI" id="CHEBI:64723"/>
        <dbReference type="ChEBI" id="CHEBI:133050"/>
        <dbReference type="EC" id="2.3.1.97"/>
    </reaction>
</comment>
<dbReference type="PROSITE" id="PS00975">
    <property type="entry name" value="NMT_1"/>
    <property type="match status" value="1"/>
</dbReference>
<keyword evidence="5 7" id="KW-0808">Transferase</keyword>
<comment type="similarity">
    <text evidence="1 8">Belongs to the NMT family.</text>
</comment>
<dbReference type="RefSeq" id="XP_002493267.1">
    <property type="nucleotide sequence ID" value="XM_002493222.1"/>
</dbReference>
<gene>
    <name evidence="11" type="ordered locus">PAS_chr3_1025</name>
</gene>
<dbReference type="KEGG" id="ppa:PAS_chr3_1025"/>
<feature type="domain" description="Glycylpeptide N-tetradecanoyltransferase C-terminal" evidence="10">
    <location>
        <begin position="232"/>
        <end position="458"/>
    </location>
</feature>
<dbReference type="EMBL" id="FN392321">
    <property type="protein sequence ID" value="CAY71088.1"/>
    <property type="molecule type" value="Genomic_DNA"/>
</dbReference>
<evidence type="ECO:0000259" key="10">
    <source>
        <dbReference type="Pfam" id="PF02799"/>
    </source>
</evidence>
<dbReference type="SUPFAM" id="SSF55729">
    <property type="entry name" value="Acyl-CoA N-acyltransferases (Nat)"/>
    <property type="match status" value="2"/>
</dbReference>
<name>C4R6A2_KOMPG</name>
<dbReference type="InterPro" id="IPR022678">
    <property type="entry name" value="NMT_CS"/>
</dbReference>